<keyword evidence="2 5" id="KW-0812">Transmembrane</keyword>
<dbReference type="AlphaFoldDB" id="A0A8J2NNK5"/>
<accession>A0A8J2NNK5</accession>
<dbReference type="InterPro" id="IPR008253">
    <property type="entry name" value="Marvel"/>
</dbReference>
<feature type="transmembrane region" description="Helical" evidence="6">
    <location>
        <begin position="177"/>
        <end position="198"/>
    </location>
</feature>
<dbReference type="GO" id="GO:0016020">
    <property type="term" value="C:membrane"/>
    <property type="evidence" value="ECO:0007669"/>
    <property type="project" value="UniProtKB-SubCell"/>
</dbReference>
<evidence type="ECO:0000256" key="3">
    <source>
        <dbReference type="ARBA" id="ARBA00022989"/>
    </source>
</evidence>
<sequence>MARIGIPPAVSIRPIPTNANVVQMMPCPSNIISSPASIRYNNRGTLRGNRGGISCGKWQCCPCLHVDFIRRTPGILKIFEALIGVICQFLLLMYGAKHSQVLGESFTLFLISISSCLITTILLLGCYLVSRNTYHLIRSSIFEVAFNIVASLLIMTSSSYLAYAVSTRLYDDYTRIAFFQVYPALCAAYILGFVGGVLHGADAFCAYRYSQGLS</sequence>
<evidence type="ECO:0000256" key="6">
    <source>
        <dbReference type="SAM" id="Phobius"/>
    </source>
</evidence>
<comment type="caution">
    <text evidence="8">The sequence shown here is derived from an EMBL/GenBank/DDBJ whole genome shotgun (WGS) entry which is preliminary data.</text>
</comment>
<dbReference type="OrthoDB" id="10044855at2759"/>
<gene>
    <name evidence="8" type="ORF">AFUS01_LOCUS9125</name>
</gene>
<keyword evidence="9" id="KW-1185">Reference proteome</keyword>
<reference evidence="8" key="1">
    <citation type="submission" date="2021-06" db="EMBL/GenBank/DDBJ databases">
        <authorList>
            <person name="Hodson N. C."/>
            <person name="Mongue J. A."/>
            <person name="Jaron S. K."/>
        </authorList>
    </citation>
    <scope>NUCLEOTIDE SEQUENCE</scope>
</reference>
<evidence type="ECO:0000256" key="4">
    <source>
        <dbReference type="ARBA" id="ARBA00023136"/>
    </source>
</evidence>
<dbReference type="EMBL" id="CAJVCH010064825">
    <property type="protein sequence ID" value="CAG7719821.1"/>
    <property type="molecule type" value="Genomic_DNA"/>
</dbReference>
<comment type="subcellular location">
    <subcellularLocation>
        <location evidence="1">Membrane</location>
        <topology evidence="1">Multi-pass membrane protein</topology>
    </subcellularLocation>
</comment>
<evidence type="ECO:0000256" key="1">
    <source>
        <dbReference type="ARBA" id="ARBA00004141"/>
    </source>
</evidence>
<dbReference type="PANTHER" id="PTHR22776">
    <property type="entry name" value="MARVEL-CONTAINING POTENTIAL LIPID RAFT-ASSOCIATED PROTEIN"/>
    <property type="match status" value="1"/>
</dbReference>
<organism evidence="8 9">
    <name type="scientific">Allacma fusca</name>
    <dbReference type="NCBI Taxonomy" id="39272"/>
    <lineage>
        <taxon>Eukaryota</taxon>
        <taxon>Metazoa</taxon>
        <taxon>Ecdysozoa</taxon>
        <taxon>Arthropoda</taxon>
        <taxon>Hexapoda</taxon>
        <taxon>Collembola</taxon>
        <taxon>Symphypleona</taxon>
        <taxon>Sminthuridae</taxon>
        <taxon>Allacma</taxon>
    </lineage>
</organism>
<keyword evidence="3 6" id="KW-1133">Transmembrane helix</keyword>
<dbReference type="Pfam" id="PF01284">
    <property type="entry name" value="MARVEL"/>
    <property type="match status" value="1"/>
</dbReference>
<name>A0A8J2NNK5_9HEXA</name>
<evidence type="ECO:0000256" key="5">
    <source>
        <dbReference type="PROSITE-ProRule" id="PRU00581"/>
    </source>
</evidence>
<dbReference type="PROSITE" id="PS51225">
    <property type="entry name" value="MARVEL"/>
    <property type="match status" value="1"/>
</dbReference>
<dbReference type="Proteomes" id="UP000708208">
    <property type="component" value="Unassembled WGS sequence"/>
</dbReference>
<evidence type="ECO:0000313" key="9">
    <source>
        <dbReference type="Proteomes" id="UP000708208"/>
    </source>
</evidence>
<feature type="transmembrane region" description="Helical" evidence="6">
    <location>
        <begin position="78"/>
        <end position="96"/>
    </location>
</feature>
<evidence type="ECO:0000259" key="7">
    <source>
        <dbReference type="PROSITE" id="PS51225"/>
    </source>
</evidence>
<dbReference type="InterPro" id="IPR050578">
    <property type="entry name" value="MARVEL-CKLF_proteins"/>
</dbReference>
<keyword evidence="4 5" id="KW-0472">Membrane</keyword>
<feature type="transmembrane region" description="Helical" evidence="6">
    <location>
        <begin position="108"/>
        <end position="129"/>
    </location>
</feature>
<dbReference type="PANTHER" id="PTHR22776:SF39">
    <property type="entry name" value="PROTEIN SINGLES BAR"/>
    <property type="match status" value="1"/>
</dbReference>
<proteinExistence type="predicted"/>
<feature type="domain" description="MARVEL" evidence="7">
    <location>
        <begin position="68"/>
        <end position="211"/>
    </location>
</feature>
<evidence type="ECO:0000256" key="2">
    <source>
        <dbReference type="ARBA" id="ARBA00022692"/>
    </source>
</evidence>
<evidence type="ECO:0000313" key="8">
    <source>
        <dbReference type="EMBL" id="CAG7719821.1"/>
    </source>
</evidence>
<feature type="transmembrane region" description="Helical" evidence="6">
    <location>
        <begin position="141"/>
        <end position="165"/>
    </location>
</feature>
<protein>
    <recommendedName>
        <fullName evidence="7">MARVEL domain-containing protein</fullName>
    </recommendedName>
</protein>